<name>A0A6J4SQ73_9ACTN</name>
<dbReference type="EMBL" id="CADCVP010000201">
    <property type="protein sequence ID" value="CAA9500830.1"/>
    <property type="molecule type" value="Genomic_DNA"/>
</dbReference>
<dbReference type="SUPFAM" id="SSF51161">
    <property type="entry name" value="Trimeric LpxA-like enzymes"/>
    <property type="match status" value="1"/>
</dbReference>
<dbReference type="Gene3D" id="2.160.10.10">
    <property type="entry name" value="Hexapeptide repeat proteins"/>
    <property type="match status" value="1"/>
</dbReference>
<keyword evidence="3 7" id="KW-0548">Nucleotidyltransferase</keyword>
<feature type="domain" description="Glucose-1-phosphate adenylyltransferase/Bifunctional protein GlmU-like C-terminal hexapeptide" evidence="6">
    <location>
        <begin position="281"/>
        <end position="363"/>
    </location>
</feature>
<accession>A0A6J4SQ73</accession>
<dbReference type="PANTHER" id="PTHR43523:SF2">
    <property type="entry name" value="GLUCOSE-1-PHOSPHATE ADENYLYLTRANSFERASE"/>
    <property type="match status" value="1"/>
</dbReference>
<dbReference type="InterPro" id="IPR005835">
    <property type="entry name" value="NTP_transferase_dom"/>
</dbReference>
<dbReference type="EC" id="2.7.7.27" evidence="7"/>
<dbReference type="InterPro" id="IPR011004">
    <property type="entry name" value="Trimer_LpxA-like_sf"/>
</dbReference>
<dbReference type="InterPro" id="IPR029044">
    <property type="entry name" value="Nucleotide-diphossugar_trans"/>
</dbReference>
<keyword evidence="4" id="KW-0320">Glycogen biosynthesis</keyword>
<feature type="domain" description="Nucleotidyl transferase" evidence="5">
    <location>
        <begin position="8"/>
        <end position="261"/>
    </location>
</feature>
<dbReference type="SUPFAM" id="SSF53448">
    <property type="entry name" value="Nucleotide-diphospho-sugar transferases"/>
    <property type="match status" value="1"/>
</dbReference>
<evidence type="ECO:0000313" key="7">
    <source>
        <dbReference type="EMBL" id="CAA9500830.1"/>
    </source>
</evidence>
<evidence type="ECO:0000256" key="1">
    <source>
        <dbReference type="ARBA" id="ARBA00010443"/>
    </source>
</evidence>
<dbReference type="Pfam" id="PF24894">
    <property type="entry name" value="Hexapep_GlmU"/>
    <property type="match status" value="1"/>
</dbReference>
<dbReference type="Gene3D" id="3.90.550.10">
    <property type="entry name" value="Spore Coat Polysaccharide Biosynthesis Protein SpsA, Chain A"/>
    <property type="match status" value="1"/>
</dbReference>
<gene>
    <name evidence="7" type="ORF">AVDCRST_MAG69-1886</name>
</gene>
<comment type="similarity">
    <text evidence="1">Belongs to the bacterial/plant glucose-1-phosphate adenylyltransferase family.</text>
</comment>
<keyword evidence="2 7" id="KW-0808">Transferase</keyword>
<dbReference type="Pfam" id="PF00483">
    <property type="entry name" value="NTP_transferase"/>
    <property type="match status" value="1"/>
</dbReference>
<evidence type="ECO:0000259" key="6">
    <source>
        <dbReference type="Pfam" id="PF24894"/>
    </source>
</evidence>
<protein>
    <submittedName>
        <fullName evidence="7">Glucose-1-phosphate adenylyltransferase</fullName>
        <ecNumber evidence="7">2.7.7.27</ecNumber>
    </submittedName>
</protein>
<evidence type="ECO:0000256" key="2">
    <source>
        <dbReference type="ARBA" id="ARBA00022679"/>
    </source>
</evidence>
<evidence type="ECO:0000259" key="5">
    <source>
        <dbReference type="Pfam" id="PF00483"/>
    </source>
</evidence>
<dbReference type="GO" id="GO:0005978">
    <property type="term" value="P:glycogen biosynthetic process"/>
    <property type="evidence" value="ECO:0007669"/>
    <property type="project" value="UniProtKB-KW"/>
</dbReference>
<evidence type="ECO:0000256" key="4">
    <source>
        <dbReference type="ARBA" id="ARBA00023056"/>
    </source>
</evidence>
<proteinExistence type="inferred from homology"/>
<dbReference type="AlphaFoldDB" id="A0A6J4SQ73"/>
<dbReference type="GO" id="GO:0008878">
    <property type="term" value="F:glucose-1-phosphate adenylyltransferase activity"/>
    <property type="evidence" value="ECO:0007669"/>
    <property type="project" value="UniProtKB-EC"/>
</dbReference>
<reference evidence="7" key="1">
    <citation type="submission" date="2020-02" db="EMBL/GenBank/DDBJ databases">
        <authorList>
            <person name="Meier V. D."/>
        </authorList>
    </citation>
    <scope>NUCLEOTIDE SEQUENCE</scope>
    <source>
        <strain evidence="7">AVDCRST_MAG69</strain>
    </source>
</reference>
<dbReference type="PANTHER" id="PTHR43523">
    <property type="entry name" value="GLUCOSE-1-PHOSPHATE ADENYLYLTRANSFERASE-RELATED"/>
    <property type="match status" value="1"/>
</dbReference>
<dbReference type="InterPro" id="IPR056818">
    <property type="entry name" value="GlmU/GlgC-like_hexapep"/>
</dbReference>
<dbReference type="InterPro" id="IPR011831">
    <property type="entry name" value="ADP-Glc_PPase"/>
</dbReference>
<sequence length="394" mass="41521">MARLRPLVIVLAGGAGGRLELLTRDRAKPAVPFAGSHRLIDFPMSNCRNAGLTDVWISQQFNPISLSDHLSNGRPWDLDRTSGGLLVLQPRLGHDGRTGFQRGTADAIWRYAPLIRDFGPDAVVVVSADAVYKLDYAALVDEHVEADADVTIVTTEVDPDDAGRYGVVQAAGGRIREYVYKPDEARGNLIANEVFAFRPSALLDTLDDLGADAGEDGLEDLGNALLPELVDRGGAREHRFEGYWRDVGTIPAYWDAHQELLSDEPPIDLDDPAWPVLTRAPAAHAASRITAGGSVEASLLAPAARISGVVSRSVIGRGAVVEAGAVVSESVILPGAVVRAGARVTRAIIDDGVTVSRDAEVGAAGGDIALVGLRATVEAEAAVPAGGRFPAVDD</sequence>
<evidence type="ECO:0000256" key="3">
    <source>
        <dbReference type="ARBA" id="ARBA00022695"/>
    </source>
</evidence>
<organism evidence="7">
    <name type="scientific">uncultured Solirubrobacteraceae bacterium</name>
    <dbReference type="NCBI Taxonomy" id="1162706"/>
    <lineage>
        <taxon>Bacteria</taxon>
        <taxon>Bacillati</taxon>
        <taxon>Actinomycetota</taxon>
        <taxon>Thermoleophilia</taxon>
        <taxon>Solirubrobacterales</taxon>
        <taxon>Solirubrobacteraceae</taxon>
        <taxon>environmental samples</taxon>
    </lineage>
</organism>